<dbReference type="PANTHER" id="PTHR11360">
    <property type="entry name" value="MONOCARBOXYLATE TRANSPORTER"/>
    <property type="match status" value="1"/>
</dbReference>
<dbReference type="InterPro" id="IPR011701">
    <property type="entry name" value="MFS"/>
</dbReference>
<sequence>MTETANGTAGLERVLSEHSLHSLRSARTVRSTRSNRPTETQADGSPLKRQASAIEDTAAAMAAVDPGIEEEKEVGELPNGGYGWVIVACILVLNACTWGVNTTYGVFSSYFLQHNYYGGSQLDYSWVGGLSAAIAVLQGPFANWMVRRFGFKLPLYIGAVCVGLGQCMAGVATTFAGFIVCQGVVFGIGMGFILVPSQPLIAHWFDRRLSLAQGIGQAGSGVGALIFSNTTPLLLHKLGVKWTYVITGSICIVLLFPAVFLLKGRHKAVQARSAPLELKWFIHPGYRWILLWAFLTMMGYFITIYTLPSFCTNALGLSQKQGGAVQSILAAGQIVGRPFWGYLLDRGGRVNMVVVSYIIAGVTTLTIWMLGRSFGLMALYGFLAGATNGTIHSAATPLSASVVGIKHLASALAMYWLTLGLPNLVGQPFGIMLVDYSRNKLGRTGPAAYTISIGFCGGLYLAGAVLLLGAKRYLQGNWKVFKRT</sequence>
<feature type="transmembrane region" description="Helical" evidence="4">
    <location>
        <begin position="209"/>
        <end position="230"/>
    </location>
</feature>
<evidence type="ECO:0000256" key="4">
    <source>
        <dbReference type="SAM" id="Phobius"/>
    </source>
</evidence>
<feature type="transmembrane region" description="Helical" evidence="4">
    <location>
        <begin position="177"/>
        <end position="197"/>
    </location>
</feature>
<dbReference type="Gene3D" id="1.20.1250.20">
    <property type="entry name" value="MFS general substrate transporter like domains"/>
    <property type="match status" value="2"/>
</dbReference>
<dbReference type="EMBL" id="BTCM01000006">
    <property type="protein sequence ID" value="GMK58777.1"/>
    <property type="molecule type" value="Genomic_DNA"/>
</dbReference>
<dbReference type="InterPro" id="IPR020846">
    <property type="entry name" value="MFS_dom"/>
</dbReference>
<feature type="transmembrane region" description="Helical" evidence="4">
    <location>
        <begin position="350"/>
        <end position="370"/>
    </location>
</feature>
<reference evidence="6" key="1">
    <citation type="journal article" date="2023" name="BMC Genomics">
        <title>Chromosome-level genome assemblies of Cutaneotrichosporon spp. (Trichosporonales, Basidiomycota) reveal imbalanced evolution between nucleotide sequences and chromosome synteny.</title>
        <authorList>
            <person name="Kobayashi Y."/>
            <person name="Kayamori A."/>
            <person name="Aoki K."/>
            <person name="Shiwa Y."/>
            <person name="Matsutani M."/>
            <person name="Fujita N."/>
            <person name="Sugita T."/>
            <person name="Iwasaki W."/>
            <person name="Tanaka N."/>
            <person name="Takashima M."/>
        </authorList>
    </citation>
    <scope>NUCLEOTIDE SEQUENCE</scope>
    <source>
        <strain evidence="6">HIS016</strain>
    </source>
</reference>
<proteinExistence type="inferred from homology"/>
<comment type="similarity">
    <text evidence="2">Belongs to the major facilitator superfamily. Monocarboxylate porter (TC 2.A.1.13) family.</text>
</comment>
<feature type="transmembrane region" description="Helical" evidence="4">
    <location>
        <begin position="288"/>
        <end position="307"/>
    </location>
</feature>
<dbReference type="Proteomes" id="UP001222932">
    <property type="component" value="Unassembled WGS sequence"/>
</dbReference>
<feature type="region of interest" description="Disordered" evidence="3">
    <location>
        <begin position="20"/>
        <end position="49"/>
    </location>
</feature>
<dbReference type="AlphaFoldDB" id="A0AAD3YE98"/>
<feature type="domain" description="Major facilitator superfamily (MFS) profile" evidence="5">
    <location>
        <begin position="87"/>
        <end position="475"/>
    </location>
</feature>
<evidence type="ECO:0000313" key="6">
    <source>
        <dbReference type="EMBL" id="GMK58777.1"/>
    </source>
</evidence>
<comment type="caution">
    <text evidence="6">The sequence shown here is derived from an EMBL/GenBank/DDBJ whole genome shotgun (WGS) entry which is preliminary data.</text>
</comment>
<keyword evidence="4" id="KW-0812">Transmembrane</keyword>
<dbReference type="GO" id="GO:0016020">
    <property type="term" value="C:membrane"/>
    <property type="evidence" value="ECO:0007669"/>
    <property type="project" value="UniProtKB-SubCell"/>
</dbReference>
<reference evidence="6" key="2">
    <citation type="submission" date="2023-06" db="EMBL/GenBank/DDBJ databases">
        <authorList>
            <person name="Kobayashi Y."/>
            <person name="Kayamori A."/>
            <person name="Aoki K."/>
            <person name="Shiwa Y."/>
            <person name="Fujita N."/>
            <person name="Sugita T."/>
            <person name="Iwasaki W."/>
            <person name="Tanaka N."/>
            <person name="Takashima M."/>
        </authorList>
    </citation>
    <scope>NUCLEOTIDE SEQUENCE</scope>
    <source>
        <strain evidence="6">HIS016</strain>
    </source>
</reference>
<protein>
    <recommendedName>
        <fullName evidence="5">Major facilitator superfamily (MFS) profile domain-containing protein</fullName>
    </recommendedName>
</protein>
<dbReference type="PROSITE" id="PS50850">
    <property type="entry name" value="MFS"/>
    <property type="match status" value="1"/>
</dbReference>
<feature type="transmembrane region" description="Helical" evidence="4">
    <location>
        <begin position="153"/>
        <end position="171"/>
    </location>
</feature>
<keyword evidence="7" id="KW-1185">Reference proteome</keyword>
<feature type="transmembrane region" description="Helical" evidence="4">
    <location>
        <begin position="82"/>
        <end position="104"/>
    </location>
</feature>
<gene>
    <name evidence="6" type="ORF">CspeluHIS016_0602190</name>
</gene>
<name>A0AAD3YE98_9TREE</name>
<accession>A0AAD3YE98</accession>
<feature type="transmembrane region" description="Helical" evidence="4">
    <location>
        <begin position="377"/>
        <end position="395"/>
    </location>
</feature>
<dbReference type="InterPro" id="IPR050327">
    <property type="entry name" value="Proton-linked_MCT"/>
</dbReference>
<evidence type="ECO:0000256" key="3">
    <source>
        <dbReference type="SAM" id="MobiDB-lite"/>
    </source>
</evidence>
<feature type="compositionally biased region" description="Polar residues" evidence="3">
    <location>
        <begin position="28"/>
        <end position="43"/>
    </location>
</feature>
<evidence type="ECO:0000313" key="7">
    <source>
        <dbReference type="Proteomes" id="UP001222932"/>
    </source>
</evidence>
<dbReference type="GO" id="GO:0022857">
    <property type="term" value="F:transmembrane transporter activity"/>
    <property type="evidence" value="ECO:0007669"/>
    <property type="project" value="InterPro"/>
</dbReference>
<feature type="transmembrane region" description="Helical" evidence="4">
    <location>
        <begin position="124"/>
        <end position="146"/>
    </location>
</feature>
<comment type="subcellular location">
    <subcellularLocation>
        <location evidence="1">Membrane</location>
        <topology evidence="1">Multi-pass membrane protein</topology>
    </subcellularLocation>
</comment>
<dbReference type="InterPro" id="IPR036259">
    <property type="entry name" value="MFS_trans_sf"/>
</dbReference>
<dbReference type="PANTHER" id="PTHR11360:SF315">
    <property type="entry name" value="TRANSPORTER MCH2-RELATED"/>
    <property type="match status" value="1"/>
</dbReference>
<evidence type="ECO:0000259" key="5">
    <source>
        <dbReference type="PROSITE" id="PS50850"/>
    </source>
</evidence>
<feature type="transmembrane region" description="Helical" evidence="4">
    <location>
        <begin position="242"/>
        <end position="262"/>
    </location>
</feature>
<evidence type="ECO:0000256" key="2">
    <source>
        <dbReference type="ARBA" id="ARBA00006727"/>
    </source>
</evidence>
<dbReference type="Pfam" id="PF07690">
    <property type="entry name" value="MFS_1"/>
    <property type="match status" value="1"/>
</dbReference>
<dbReference type="SUPFAM" id="SSF103473">
    <property type="entry name" value="MFS general substrate transporter"/>
    <property type="match status" value="1"/>
</dbReference>
<feature type="transmembrane region" description="Helical" evidence="4">
    <location>
        <begin position="415"/>
        <end position="434"/>
    </location>
</feature>
<dbReference type="CDD" id="cd17352">
    <property type="entry name" value="MFS_MCT_SLC16"/>
    <property type="match status" value="1"/>
</dbReference>
<feature type="transmembrane region" description="Helical" evidence="4">
    <location>
        <begin position="446"/>
        <end position="470"/>
    </location>
</feature>
<evidence type="ECO:0000256" key="1">
    <source>
        <dbReference type="ARBA" id="ARBA00004141"/>
    </source>
</evidence>
<keyword evidence="4" id="KW-0472">Membrane</keyword>
<organism evidence="6 7">
    <name type="scientific">Cutaneotrichosporon spelunceum</name>
    <dbReference type="NCBI Taxonomy" id="1672016"/>
    <lineage>
        <taxon>Eukaryota</taxon>
        <taxon>Fungi</taxon>
        <taxon>Dikarya</taxon>
        <taxon>Basidiomycota</taxon>
        <taxon>Agaricomycotina</taxon>
        <taxon>Tremellomycetes</taxon>
        <taxon>Trichosporonales</taxon>
        <taxon>Trichosporonaceae</taxon>
        <taxon>Cutaneotrichosporon</taxon>
    </lineage>
</organism>
<keyword evidence="4" id="KW-1133">Transmembrane helix</keyword>